<dbReference type="InParanoid" id="A0A067QFH7"/>
<keyword evidence="2" id="KW-1185">Reference proteome</keyword>
<dbReference type="EMBL" id="KL197709">
    <property type="protein sequence ID" value="KDQ64905.1"/>
    <property type="molecule type" value="Genomic_DNA"/>
</dbReference>
<dbReference type="AlphaFoldDB" id="A0A067QFH7"/>
<sequence>MSLARTCLDLTQRRLHFCRIPSHHPFLTQFTAVRFKSSSTPEHVSQSEVDDCGIPLHPTWSVHDLISSYPKPSLQPSTLKKLHQLSALITPEEGSPEHQKLTEEMEDLIKLVEAVKLVDTEKLGQSSEGNEGWSVPDGRIWAEGTGIELDRVSRDEGDGVSGQALLKHAAKSGDGMYVVEADRRTN</sequence>
<organism evidence="1 2">
    <name type="scientific">Jaapia argillacea MUCL 33604</name>
    <dbReference type="NCBI Taxonomy" id="933084"/>
    <lineage>
        <taxon>Eukaryota</taxon>
        <taxon>Fungi</taxon>
        <taxon>Dikarya</taxon>
        <taxon>Basidiomycota</taxon>
        <taxon>Agaricomycotina</taxon>
        <taxon>Agaricomycetes</taxon>
        <taxon>Agaricomycetidae</taxon>
        <taxon>Jaapiales</taxon>
        <taxon>Jaapiaceae</taxon>
        <taxon>Jaapia</taxon>
    </lineage>
</organism>
<dbReference type="HOGENOM" id="CLU_108161_0_0_1"/>
<name>A0A067QFH7_9AGAM</name>
<evidence type="ECO:0000313" key="2">
    <source>
        <dbReference type="Proteomes" id="UP000027265"/>
    </source>
</evidence>
<reference evidence="2" key="1">
    <citation type="journal article" date="2014" name="Proc. Natl. Acad. Sci. U.S.A.">
        <title>Extensive sampling of basidiomycete genomes demonstrates inadequacy of the white-rot/brown-rot paradigm for wood decay fungi.</title>
        <authorList>
            <person name="Riley R."/>
            <person name="Salamov A.A."/>
            <person name="Brown D.W."/>
            <person name="Nagy L.G."/>
            <person name="Floudas D."/>
            <person name="Held B.W."/>
            <person name="Levasseur A."/>
            <person name="Lombard V."/>
            <person name="Morin E."/>
            <person name="Otillar R."/>
            <person name="Lindquist E.A."/>
            <person name="Sun H."/>
            <person name="LaButti K.M."/>
            <person name="Schmutz J."/>
            <person name="Jabbour D."/>
            <person name="Luo H."/>
            <person name="Baker S.E."/>
            <person name="Pisabarro A.G."/>
            <person name="Walton J.D."/>
            <person name="Blanchette R.A."/>
            <person name="Henrissat B."/>
            <person name="Martin F."/>
            <person name="Cullen D."/>
            <person name="Hibbett D.S."/>
            <person name="Grigoriev I.V."/>
        </authorList>
    </citation>
    <scope>NUCLEOTIDE SEQUENCE [LARGE SCALE GENOMIC DNA]</scope>
    <source>
        <strain evidence="2">MUCL 33604</strain>
    </source>
</reference>
<proteinExistence type="predicted"/>
<dbReference type="OrthoDB" id="5522061at2759"/>
<evidence type="ECO:0000313" key="1">
    <source>
        <dbReference type="EMBL" id="KDQ64905.1"/>
    </source>
</evidence>
<protein>
    <submittedName>
        <fullName evidence="1">Uncharacterized protein</fullName>
    </submittedName>
</protein>
<gene>
    <name evidence="1" type="ORF">JAAARDRAFT_28557</name>
</gene>
<dbReference type="Proteomes" id="UP000027265">
    <property type="component" value="Unassembled WGS sequence"/>
</dbReference>
<accession>A0A067QFH7</accession>